<evidence type="ECO:0000313" key="2">
    <source>
        <dbReference type="Proteomes" id="UP000033710"/>
    </source>
</evidence>
<dbReference type="RefSeq" id="XP_016583365.1">
    <property type="nucleotide sequence ID" value="XM_016736996.1"/>
</dbReference>
<gene>
    <name evidence="1" type="ORF">SPSK_10674</name>
</gene>
<dbReference type="Proteomes" id="UP000033710">
    <property type="component" value="Unassembled WGS sequence"/>
</dbReference>
<accession>A0A0F2LV23</accession>
<reference evidence="1 2" key="2">
    <citation type="journal article" date="2015" name="Eukaryot. Cell">
        <title>Asexual propagation of a virulent clone complex in a human and feline outbreak of sporotrichosis.</title>
        <authorList>
            <person name="Teixeira Mde M."/>
            <person name="Rodrigues A.M."/>
            <person name="Tsui C.K."/>
            <person name="de Almeida L.G."/>
            <person name="Van Diepeningen A.D."/>
            <person name="van den Ende B.G."/>
            <person name="Fernandes G.F."/>
            <person name="Kano R."/>
            <person name="Hamelin R.C."/>
            <person name="Lopes-Bezerra L.M."/>
            <person name="Vasconcelos A.T."/>
            <person name="de Hoog S."/>
            <person name="de Camargo Z.P."/>
            <person name="Felipe M.S."/>
        </authorList>
    </citation>
    <scope>NUCLEOTIDE SEQUENCE [LARGE SCALE GENOMIC DNA]</scope>
    <source>
        <strain evidence="1 2">1099-18</strain>
    </source>
</reference>
<dbReference type="AlphaFoldDB" id="A0A0F2LV23"/>
<dbReference type="KEGG" id="ssck:SPSK_10674"/>
<dbReference type="VEuPathDB" id="FungiDB:SPSK_10674"/>
<reference evidence="1 2" key="1">
    <citation type="journal article" date="2014" name="BMC Genomics">
        <title>Comparative genomics of the major fungal agents of human and animal Sporotrichosis: Sporothrix schenckii and Sporothrix brasiliensis.</title>
        <authorList>
            <person name="Teixeira M.M."/>
            <person name="de Almeida L.G."/>
            <person name="Kubitschek-Barreira P."/>
            <person name="Alves F.L."/>
            <person name="Kioshima E.S."/>
            <person name="Abadio A.K."/>
            <person name="Fernandes L."/>
            <person name="Derengowski L.S."/>
            <person name="Ferreira K.S."/>
            <person name="Souza R.C."/>
            <person name="Ruiz J.C."/>
            <person name="de Andrade N.C."/>
            <person name="Paes H.C."/>
            <person name="Nicola A.M."/>
            <person name="Albuquerque P."/>
            <person name="Gerber A.L."/>
            <person name="Martins V.P."/>
            <person name="Peconick L.D."/>
            <person name="Neto A.V."/>
            <person name="Chaucanez C.B."/>
            <person name="Silva P.A."/>
            <person name="Cunha O.L."/>
            <person name="de Oliveira F.F."/>
            <person name="dos Santos T.C."/>
            <person name="Barros A.L."/>
            <person name="Soares M.A."/>
            <person name="de Oliveira L.M."/>
            <person name="Marini M.M."/>
            <person name="Villalobos-Duno H."/>
            <person name="Cunha M.M."/>
            <person name="de Hoog S."/>
            <person name="da Silveira J.F."/>
            <person name="Henrissat B."/>
            <person name="Nino-Vega G.A."/>
            <person name="Cisalpino P.S."/>
            <person name="Mora-Montes H.M."/>
            <person name="Almeida S.R."/>
            <person name="Stajich J.E."/>
            <person name="Lopes-Bezerra L.M."/>
            <person name="Vasconcelos A.T."/>
            <person name="Felipe M.S."/>
        </authorList>
    </citation>
    <scope>NUCLEOTIDE SEQUENCE [LARGE SCALE GENOMIC DNA]</scope>
    <source>
        <strain evidence="1 2">1099-18</strain>
    </source>
</reference>
<sequence length="86" mass="8834">MAATSSFAAHSPTWPCVPPRATLINTTGLLENISTVDAGPFLAAGFCTGLRLGGLRTGVCPFSSLTLFSTTISVLVAVRPPRGSVE</sequence>
<dbReference type="EMBL" id="AXCR01000012">
    <property type="protein sequence ID" value="KJR80689.1"/>
    <property type="molecule type" value="Genomic_DNA"/>
</dbReference>
<organism evidence="1 2">
    <name type="scientific">Sporothrix schenckii 1099-18</name>
    <dbReference type="NCBI Taxonomy" id="1397361"/>
    <lineage>
        <taxon>Eukaryota</taxon>
        <taxon>Fungi</taxon>
        <taxon>Dikarya</taxon>
        <taxon>Ascomycota</taxon>
        <taxon>Pezizomycotina</taxon>
        <taxon>Sordariomycetes</taxon>
        <taxon>Sordariomycetidae</taxon>
        <taxon>Ophiostomatales</taxon>
        <taxon>Ophiostomataceae</taxon>
        <taxon>Sporothrix</taxon>
    </lineage>
</organism>
<dbReference type="GeneID" id="27672273"/>
<proteinExistence type="predicted"/>
<name>A0A0F2LV23_SPOSC</name>
<evidence type="ECO:0000313" key="1">
    <source>
        <dbReference type="EMBL" id="KJR80689.1"/>
    </source>
</evidence>
<protein>
    <submittedName>
        <fullName evidence="1">Uncharacterized protein</fullName>
    </submittedName>
</protein>
<comment type="caution">
    <text evidence="1">The sequence shown here is derived from an EMBL/GenBank/DDBJ whole genome shotgun (WGS) entry which is preliminary data.</text>
</comment>